<comment type="caution">
    <text evidence="1">The sequence shown here is derived from an EMBL/GenBank/DDBJ whole genome shotgun (WGS) entry which is preliminary data.</text>
</comment>
<gene>
    <name evidence="1" type="ORF">KC19_7G166000</name>
</gene>
<organism evidence="1 2">
    <name type="scientific">Ceratodon purpureus</name>
    <name type="common">Fire moss</name>
    <name type="synonym">Dicranum purpureum</name>
    <dbReference type="NCBI Taxonomy" id="3225"/>
    <lineage>
        <taxon>Eukaryota</taxon>
        <taxon>Viridiplantae</taxon>
        <taxon>Streptophyta</taxon>
        <taxon>Embryophyta</taxon>
        <taxon>Bryophyta</taxon>
        <taxon>Bryophytina</taxon>
        <taxon>Bryopsida</taxon>
        <taxon>Dicranidae</taxon>
        <taxon>Pseudoditrichales</taxon>
        <taxon>Ditrichaceae</taxon>
        <taxon>Ceratodon</taxon>
    </lineage>
</organism>
<name>A0A8T0HAH6_CERPU</name>
<dbReference type="Gene3D" id="3.30.300.20">
    <property type="match status" value="1"/>
</dbReference>
<dbReference type="GO" id="GO:0006364">
    <property type="term" value="P:rRNA processing"/>
    <property type="evidence" value="ECO:0007669"/>
    <property type="project" value="InterPro"/>
</dbReference>
<proteinExistence type="predicted"/>
<dbReference type="SUPFAM" id="SSF89919">
    <property type="entry name" value="Ribosome-binding factor A, RbfA"/>
    <property type="match status" value="1"/>
</dbReference>
<dbReference type="Pfam" id="PF02033">
    <property type="entry name" value="RBFA"/>
    <property type="match status" value="1"/>
</dbReference>
<evidence type="ECO:0000313" key="1">
    <source>
        <dbReference type="EMBL" id="KAG0567845.1"/>
    </source>
</evidence>
<reference evidence="1" key="1">
    <citation type="submission" date="2020-06" db="EMBL/GenBank/DDBJ databases">
        <title>WGS assembly of Ceratodon purpureus strain R40.</title>
        <authorList>
            <person name="Carey S.B."/>
            <person name="Jenkins J."/>
            <person name="Shu S."/>
            <person name="Lovell J.T."/>
            <person name="Sreedasyam A."/>
            <person name="Maumus F."/>
            <person name="Tiley G.P."/>
            <person name="Fernandez-Pozo N."/>
            <person name="Barry K."/>
            <person name="Chen C."/>
            <person name="Wang M."/>
            <person name="Lipzen A."/>
            <person name="Daum C."/>
            <person name="Saski C.A."/>
            <person name="Payton A.C."/>
            <person name="Mcbreen J.C."/>
            <person name="Conrad R.E."/>
            <person name="Kollar L.M."/>
            <person name="Olsson S."/>
            <person name="Huttunen S."/>
            <person name="Landis J.B."/>
            <person name="Wickett N.J."/>
            <person name="Johnson M.G."/>
            <person name="Rensing S.A."/>
            <person name="Grimwood J."/>
            <person name="Schmutz J."/>
            <person name="Mcdaniel S.F."/>
        </authorList>
    </citation>
    <scope>NUCLEOTIDE SEQUENCE</scope>
    <source>
        <strain evidence="1">R40</strain>
    </source>
</reference>
<dbReference type="EMBL" id="CM026428">
    <property type="protein sequence ID" value="KAG0567845.1"/>
    <property type="molecule type" value="Genomic_DNA"/>
</dbReference>
<dbReference type="Proteomes" id="UP000822688">
    <property type="component" value="Chromosome 7"/>
</dbReference>
<sequence>MLRSFLQLGGRHLRHRACADGDLLRALNGSQGFSSSRSGKGRGKGGEGSIRQHRLASEVKSIVSAALQQGPCNVTLLQRCGFEIEQVKMSGDLRKAFVLWKAMPGMHQTVERELNAQGKRLRSMVFEHLSMPFSPAIEFRQDKLNPQAQAIDDILAKLDEESDSGLS</sequence>
<dbReference type="InterPro" id="IPR015946">
    <property type="entry name" value="KH_dom-like_a/b"/>
</dbReference>
<dbReference type="InterPro" id="IPR000238">
    <property type="entry name" value="RbfA"/>
</dbReference>
<evidence type="ECO:0008006" key="3">
    <source>
        <dbReference type="Google" id="ProtNLM"/>
    </source>
</evidence>
<dbReference type="AlphaFoldDB" id="A0A8T0HAH6"/>
<accession>A0A8T0HAH6</accession>
<protein>
    <recommendedName>
        <fullName evidence="3">Ribosome-binding factor A</fullName>
    </recommendedName>
</protein>
<keyword evidence="2" id="KW-1185">Reference proteome</keyword>
<evidence type="ECO:0000313" key="2">
    <source>
        <dbReference type="Proteomes" id="UP000822688"/>
    </source>
</evidence>
<dbReference type="InterPro" id="IPR023799">
    <property type="entry name" value="RbfA_dom_sf"/>
</dbReference>